<dbReference type="InterPro" id="IPR000623">
    <property type="entry name" value="Shikimate_kinase/TSH1"/>
</dbReference>
<dbReference type="GO" id="GO:0004765">
    <property type="term" value="F:shikimate kinase activity"/>
    <property type="evidence" value="ECO:0007669"/>
    <property type="project" value="UniProtKB-UniRule"/>
</dbReference>
<comment type="pathway">
    <text evidence="7">Metabolic intermediate biosynthesis; chorismate biosynthesis; chorismate from D-erythrose 4-phosphate and phosphoenolpyruvate: step 5/7.</text>
</comment>
<dbReference type="HOGENOM" id="CLU_057607_4_1_7"/>
<evidence type="ECO:0000313" key="9">
    <source>
        <dbReference type="Proteomes" id="UP000016587"/>
    </source>
</evidence>
<evidence type="ECO:0000256" key="5">
    <source>
        <dbReference type="ARBA" id="ARBA00022840"/>
    </source>
</evidence>
<keyword evidence="2 7" id="KW-0808">Transferase</keyword>
<dbReference type="CDD" id="cd00464">
    <property type="entry name" value="SK"/>
    <property type="match status" value="1"/>
</dbReference>
<reference evidence="8 9" key="1">
    <citation type="journal article" date="2013" name="J. Bacteriol.">
        <title>Roles of HynAB and Ech, the only two hydrogenases found in the model sulfate reducer Desulfovibrio gigas.</title>
        <authorList>
            <person name="Morais-Silva F.O."/>
            <person name="Santos C.I."/>
            <person name="Rodrigues R."/>
            <person name="Pereira I.A."/>
            <person name="Rodrigues-Pousada C."/>
        </authorList>
    </citation>
    <scope>NUCLEOTIDE SEQUENCE [LARGE SCALE GENOMIC DNA]</scope>
    <source>
        <strain evidence="9">ATCC 19364 / DSM 1382 / NCIMB 9332 / VKM B-1759</strain>
    </source>
</reference>
<dbReference type="Pfam" id="PF01202">
    <property type="entry name" value="SKI"/>
    <property type="match status" value="1"/>
</dbReference>
<dbReference type="PATRIC" id="fig|1121448.10.peg.3238"/>
<dbReference type="GO" id="GO:0005829">
    <property type="term" value="C:cytosol"/>
    <property type="evidence" value="ECO:0007669"/>
    <property type="project" value="TreeGrafter"/>
</dbReference>
<evidence type="ECO:0000256" key="6">
    <source>
        <dbReference type="ARBA" id="ARBA00023141"/>
    </source>
</evidence>
<comment type="cofactor">
    <cofactor evidence="7">
        <name>Mg(2+)</name>
        <dbReference type="ChEBI" id="CHEBI:18420"/>
    </cofactor>
    <text evidence="7">Binds 1 Mg(2+) ion per subunit.</text>
</comment>
<keyword evidence="4 7" id="KW-0418">Kinase</keyword>
<comment type="function">
    <text evidence="7">Catalyzes the specific phosphorylation of the 3-hydroxyl group of shikimic acid using ATP as a cosubstrate.</text>
</comment>
<dbReference type="GO" id="GO:0009423">
    <property type="term" value="P:chorismate biosynthetic process"/>
    <property type="evidence" value="ECO:0007669"/>
    <property type="project" value="UniProtKB-UniRule"/>
</dbReference>
<feature type="binding site" evidence="7">
    <location>
        <position position="104"/>
    </location>
    <ligand>
        <name>substrate</name>
    </ligand>
</feature>
<comment type="similarity">
    <text evidence="7">Belongs to the shikimate kinase family.</text>
</comment>
<evidence type="ECO:0000256" key="3">
    <source>
        <dbReference type="ARBA" id="ARBA00022741"/>
    </source>
</evidence>
<comment type="subunit">
    <text evidence="7">Monomer.</text>
</comment>
<dbReference type="EC" id="2.7.1.71" evidence="7"/>
<dbReference type="EMBL" id="CP006585">
    <property type="protein sequence ID" value="AGW14984.1"/>
    <property type="molecule type" value="Genomic_DNA"/>
</dbReference>
<name>T2GFL6_MEGG1</name>
<dbReference type="Gene3D" id="3.40.50.300">
    <property type="entry name" value="P-loop containing nucleotide triphosphate hydrolases"/>
    <property type="match status" value="1"/>
</dbReference>
<feature type="binding site" evidence="7">
    <location>
        <begin position="37"/>
        <end position="42"/>
    </location>
    <ligand>
        <name>ATP</name>
        <dbReference type="ChEBI" id="CHEBI:30616"/>
    </ligand>
</feature>
<dbReference type="UniPathway" id="UPA00053">
    <property type="reaction ID" value="UER00088"/>
</dbReference>
<dbReference type="eggNOG" id="COG0703">
    <property type="taxonomic scope" value="Bacteria"/>
</dbReference>
<dbReference type="SUPFAM" id="SSF52540">
    <property type="entry name" value="P-loop containing nucleoside triphosphate hydrolases"/>
    <property type="match status" value="1"/>
</dbReference>
<feature type="binding site" evidence="7">
    <location>
        <position position="142"/>
    </location>
    <ligand>
        <name>ATP</name>
        <dbReference type="ChEBI" id="CHEBI:30616"/>
    </ligand>
</feature>
<evidence type="ECO:0000256" key="1">
    <source>
        <dbReference type="ARBA" id="ARBA00022605"/>
    </source>
</evidence>
<dbReference type="InterPro" id="IPR031322">
    <property type="entry name" value="Shikimate/glucono_kinase"/>
</dbReference>
<dbReference type="GO" id="GO:0008652">
    <property type="term" value="P:amino acid biosynthetic process"/>
    <property type="evidence" value="ECO:0007669"/>
    <property type="project" value="UniProtKB-KW"/>
</dbReference>
<evidence type="ECO:0000256" key="7">
    <source>
        <dbReference type="HAMAP-Rule" id="MF_00109"/>
    </source>
</evidence>
<dbReference type="PANTHER" id="PTHR21087">
    <property type="entry name" value="SHIKIMATE KINASE"/>
    <property type="match status" value="1"/>
</dbReference>
<feature type="binding site" evidence="7">
    <location>
        <position position="59"/>
    </location>
    <ligand>
        <name>substrate</name>
    </ligand>
</feature>
<keyword evidence="7" id="KW-0460">Magnesium</keyword>
<dbReference type="GO" id="GO:0009073">
    <property type="term" value="P:aromatic amino acid family biosynthetic process"/>
    <property type="evidence" value="ECO:0007669"/>
    <property type="project" value="UniProtKB-KW"/>
</dbReference>
<keyword evidence="7" id="KW-0963">Cytoplasm</keyword>
<dbReference type="PRINTS" id="PR01100">
    <property type="entry name" value="SHIKIMTKNASE"/>
</dbReference>
<protein>
    <recommendedName>
        <fullName evidence="7">Shikimate kinase</fullName>
        <shortName evidence="7">SK</shortName>
        <ecNumber evidence="7">2.7.1.71</ecNumber>
    </recommendedName>
</protein>
<feature type="binding site" evidence="7">
    <location>
        <position position="41"/>
    </location>
    <ligand>
        <name>Mg(2+)</name>
        <dbReference type="ChEBI" id="CHEBI:18420"/>
    </ligand>
</feature>
<keyword evidence="7" id="KW-0479">Metal-binding</keyword>
<evidence type="ECO:0000256" key="2">
    <source>
        <dbReference type="ARBA" id="ARBA00022679"/>
    </source>
</evidence>
<dbReference type="RefSeq" id="WP_021762087.1">
    <property type="nucleotide sequence ID" value="NC_022444.1"/>
</dbReference>
<reference evidence="9" key="2">
    <citation type="submission" date="2013-07" db="EMBL/GenBank/DDBJ databases">
        <authorList>
            <person name="Morais-Silva F.O."/>
            <person name="Rezende A.M."/>
            <person name="Pimentel C."/>
            <person name="Resende D.M."/>
            <person name="Santos C.I."/>
            <person name="Clemente C."/>
            <person name="de Oliveira L.M."/>
            <person name="da Silva S.M."/>
            <person name="Costa D.A."/>
            <person name="Varela-Raposo A."/>
            <person name="Horacio E.C.A."/>
            <person name="Matos M."/>
            <person name="Flores O."/>
            <person name="Ruiz J.C."/>
            <person name="Rodrigues-Pousada C."/>
        </authorList>
    </citation>
    <scope>NUCLEOTIDE SEQUENCE [LARGE SCALE GENOMIC DNA]</scope>
    <source>
        <strain evidence="9">ATCC 19364 / DSM 1382 / NCIMB 9332 / VKM B-1759</strain>
    </source>
</reference>
<organism evidence="8 9">
    <name type="scientific">Megalodesulfovibrio gigas (strain ATCC 19364 / DSM 1382 / NCIMB 9332 / VKM B-1759)</name>
    <name type="common">Desulfovibrio gigas</name>
    <dbReference type="NCBI Taxonomy" id="1121448"/>
    <lineage>
        <taxon>Bacteria</taxon>
        <taxon>Pseudomonadati</taxon>
        <taxon>Thermodesulfobacteriota</taxon>
        <taxon>Desulfovibrionia</taxon>
        <taxon>Desulfovibrionales</taxon>
        <taxon>Desulfovibrionaceae</taxon>
        <taxon>Megalodesulfovibrio</taxon>
    </lineage>
</organism>
<evidence type="ECO:0000313" key="8">
    <source>
        <dbReference type="EMBL" id="AGW14984.1"/>
    </source>
</evidence>
<gene>
    <name evidence="7" type="primary">aroK</name>
    <name evidence="8" type="ORF">DGI_3286</name>
</gene>
<accession>T2GFL6</accession>
<dbReference type="HAMAP" id="MF_00109">
    <property type="entry name" value="Shikimate_kinase"/>
    <property type="match status" value="1"/>
</dbReference>
<keyword evidence="3 7" id="KW-0547">Nucleotide-binding</keyword>
<comment type="catalytic activity">
    <reaction evidence="7">
        <text>shikimate + ATP = 3-phosphoshikimate + ADP + H(+)</text>
        <dbReference type="Rhea" id="RHEA:13121"/>
        <dbReference type="ChEBI" id="CHEBI:15378"/>
        <dbReference type="ChEBI" id="CHEBI:30616"/>
        <dbReference type="ChEBI" id="CHEBI:36208"/>
        <dbReference type="ChEBI" id="CHEBI:145989"/>
        <dbReference type="ChEBI" id="CHEBI:456216"/>
        <dbReference type="EC" id="2.7.1.71"/>
    </reaction>
</comment>
<dbReference type="AlphaFoldDB" id="T2GFL6"/>
<comment type="subcellular location">
    <subcellularLocation>
        <location evidence="7">Cytoplasm</location>
    </subcellularLocation>
</comment>
<dbReference type="OrthoDB" id="9800332at2"/>
<keyword evidence="6 7" id="KW-0057">Aromatic amino acid biosynthesis</keyword>
<keyword evidence="5 7" id="KW-0067">ATP-binding</keyword>
<dbReference type="KEGG" id="dgg:DGI_3286"/>
<keyword evidence="1 7" id="KW-0028">Amino-acid biosynthesis</keyword>
<keyword evidence="9" id="KW-1185">Reference proteome</keyword>
<dbReference type="PANTHER" id="PTHR21087:SF16">
    <property type="entry name" value="SHIKIMATE KINASE 1, CHLOROPLASTIC"/>
    <property type="match status" value="1"/>
</dbReference>
<dbReference type="GO" id="GO:0000287">
    <property type="term" value="F:magnesium ion binding"/>
    <property type="evidence" value="ECO:0007669"/>
    <property type="project" value="UniProtKB-UniRule"/>
</dbReference>
<dbReference type="InterPro" id="IPR027417">
    <property type="entry name" value="P-loop_NTPase"/>
</dbReference>
<evidence type="ECO:0000256" key="4">
    <source>
        <dbReference type="ARBA" id="ARBA00022777"/>
    </source>
</evidence>
<dbReference type="GO" id="GO:0005524">
    <property type="term" value="F:ATP binding"/>
    <property type="evidence" value="ECO:0007669"/>
    <property type="project" value="UniProtKB-UniRule"/>
</dbReference>
<comment type="caution">
    <text evidence="7">Lacks conserved residue(s) required for the propagation of feature annotation.</text>
</comment>
<dbReference type="Proteomes" id="UP000016587">
    <property type="component" value="Chromosome"/>
</dbReference>
<feature type="binding site" evidence="7">
    <location>
        <position position="159"/>
    </location>
    <ligand>
        <name>substrate</name>
    </ligand>
</feature>
<sequence length="195" mass="20499">MQLPSLAPAAPTLFEALLPAQTAGAPAPVLTLVGMSGSGKSTVGRLLARTLECGHLDTDSLIEAFYGMELEPLYQALGRDAFLEAEAGIVGGLWLARAVVSTGGSVIYSANAMRHLQSRGPVIWLRTSPATVTARLQACGTRGLAIAPGQTLDALVLEREPLYAAAADHHVETDGLAPEAVADHIIHWLKERSRS</sequence>
<proteinExistence type="inferred from homology"/>
<dbReference type="STRING" id="1121448.DGI_3286"/>